<evidence type="ECO:0000313" key="1">
    <source>
        <dbReference type="EMBL" id="RUP22046.1"/>
    </source>
</evidence>
<organism evidence="1 2">
    <name type="scientific">Jimgerdemannia flammicorona</name>
    <dbReference type="NCBI Taxonomy" id="994334"/>
    <lineage>
        <taxon>Eukaryota</taxon>
        <taxon>Fungi</taxon>
        <taxon>Fungi incertae sedis</taxon>
        <taxon>Mucoromycota</taxon>
        <taxon>Mucoromycotina</taxon>
        <taxon>Endogonomycetes</taxon>
        <taxon>Endogonales</taxon>
        <taxon>Endogonaceae</taxon>
        <taxon>Jimgerdemannia</taxon>
    </lineage>
</organism>
<accession>A0A433BAL2</accession>
<evidence type="ECO:0000313" key="2">
    <source>
        <dbReference type="Proteomes" id="UP000268093"/>
    </source>
</evidence>
<gene>
    <name evidence="1" type="ORF">BC936DRAFT_139126</name>
</gene>
<reference evidence="1 2" key="1">
    <citation type="journal article" date="2018" name="New Phytol.">
        <title>Phylogenomics of Endogonaceae and evolution of mycorrhizas within Mucoromycota.</title>
        <authorList>
            <person name="Chang Y."/>
            <person name="Desiro A."/>
            <person name="Na H."/>
            <person name="Sandor L."/>
            <person name="Lipzen A."/>
            <person name="Clum A."/>
            <person name="Barry K."/>
            <person name="Grigoriev I.V."/>
            <person name="Martin F.M."/>
            <person name="Stajich J.E."/>
            <person name="Smith M.E."/>
            <person name="Bonito G."/>
            <person name="Spatafora J.W."/>
        </authorList>
    </citation>
    <scope>NUCLEOTIDE SEQUENCE [LARGE SCALE GENOMIC DNA]</scope>
    <source>
        <strain evidence="1 2">GMNB39</strain>
    </source>
</reference>
<sequence length="92" mass="10457">MPVFPCFSSLLRAHQSQERKRQYPPPKRSLFQLLAPVQRVTKFEQLGVVLGDLVDKMASRVNLAQCELIVVFVVEDVHQVGIERVNVLDLGE</sequence>
<dbReference type="Proteomes" id="UP000268093">
    <property type="component" value="Unassembled WGS sequence"/>
</dbReference>
<proteinExistence type="predicted"/>
<protein>
    <submittedName>
        <fullName evidence="1">Uncharacterized protein</fullName>
    </submittedName>
</protein>
<keyword evidence="2" id="KW-1185">Reference proteome</keyword>
<comment type="caution">
    <text evidence="1">The sequence shown here is derived from an EMBL/GenBank/DDBJ whole genome shotgun (WGS) entry which is preliminary data.</text>
</comment>
<name>A0A433BAL2_9FUNG</name>
<dbReference type="EMBL" id="RBNI01014335">
    <property type="protein sequence ID" value="RUP22046.1"/>
    <property type="molecule type" value="Genomic_DNA"/>
</dbReference>